<feature type="transmembrane region" description="Helical" evidence="1">
    <location>
        <begin position="9"/>
        <end position="26"/>
    </location>
</feature>
<keyword evidence="3" id="KW-0482">Metalloprotease</keyword>
<reference evidence="3 4" key="1">
    <citation type="submission" date="2017-11" db="EMBL/GenBank/DDBJ databases">
        <title>Comparitive Functional Genomics of Dry Heat Resistant strains isolated from the Viking Spacecraft.</title>
        <authorList>
            <person name="Seuylemezian A."/>
            <person name="Cooper K."/>
            <person name="Vaishampayan P."/>
        </authorList>
    </citation>
    <scope>NUCLEOTIDE SEQUENCE [LARGE SCALE GENOMIC DNA]</scope>
    <source>
        <strain evidence="3 4">V1-29</strain>
    </source>
</reference>
<dbReference type="Proteomes" id="UP000234748">
    <property type="component" value="Unassembled WGS sequence"/>
</dbReference>
<protein>
    <submittedName>
        <fullName evidence="3">CPBP family intramembrane metalloprotease</fullName>
    </submittedName>
</protein>
<feature type="transmembrane region" description="Helical" evidence="1">
    <location>
        <begin position="32"/>
        <end position="50"/>
    </location>
</feature>
<feature type="transmembrane region" description="Helical" evidence="1">
    <location>
        <begin position="136"/>
        <end position="152"/>
    </location>
</feature>
<feature type="transmembrane region" description="Helical" evidence="1">
    <location>
        <begin position="158"/>
        <end position="175"/>
    </location>
</feature>
<feature type="transmembrane region" description="Helical" evidence="1">
    <location>
        <begin position="182"/>
        <end position="202"/>
    </location>
</feature>
<keyword evidence="1" id="KW-0472">Membrane</keyword>
<comment type="caution">
    <text evidence="3">The sequence shown here is derived from an EMBL/GenBank/DDBJ whole genome shotgun (WGS) entry which is preliminary data.</text>
</comment>
<dbReference type="Pfam" id="PF02517">
    <property type="entry name" value="Rce1-like"/>
    <property type="match status" value="1"/>
</dbReference>
<keyword evidence="3" id="KW-0378">Hydrolase</keyword>
<keyword evidence="1" id="KW-0812">Transmembrane</keyword>
<dbReference type="RefSeq" id="WP_101643830.1">
    <property type="nucleotide sequence ID" value="NZ_PGUY01000048.1"/>
</dbReference>
<sequence>MTVIIKDKIFWSGLVLAHLGIFASYYSVRGFWGTYTAASACLAVFALFAGEPRSIRFPFRKFMIGILSGLILYGIFYAGLTLLTFLNIDLAQAADQLYLFYKPEVLWQYLVLVLLLIPAEELFWRSFIQGRLSRHFPGHVCILLSSLLYTLPMFYSKNAAMVLAGLTAGLLWGILFQRTRSLGVVIVSHLTFDIFLLILLPLESGQH</sequence>
<name>A0A2N5M3K0_9BACI</name>
<dbReference type="GO" id="GO:0080120">
    <property type="term" value="P:CAAX-box protein maturation"/>
    <property type="evidence" value="ECO:0007669"/>
    <property type="project" value="UniProtKB-ARBA"/>
</dbReference>
<keyword evidence="1" id="KW-1133">Transmembrane helix</keyword>
<organism evidence="3 4">
    <name type="scientific">Peribacillus deserti</name>
    <dbReference type="NCBI Taxonomy" id="673318"/>
    <lineage>
        <taxon>Bacteria</taxon>
        <taxon>Bacillati</taxon>
        <taxon>Bacillota</taxon>
        <taxon>Bacilli</taxon>
        <taxon>Bacillales</taxon>
        <taxon>Bacillaceae</taxon>
        <taxon>Peribacillus</taxon>
    </lineage>
</organism>
<feature type="transmembrane region" description="Helical" evidence="1">
    <location>
        <begin position="106"/>
        <end position="124"/>
    </location>
</feature>
<accession>A0A2N5M3K0</accession>
<dbReference type="GO" id="GO:0004175">
    <property type="term" value="F:endopeptidase activity"/>
    <property type="evidence" value="ECO:0007669"/>
    <property type="project" value="UniProtKB-ARBA"/>
</dbReference>
<feature type="domain" description="CAAX prenyl protease 2/Lysostaphin resistance protein A-like" evidence="2">
    <location>
        <begin position="104"/>
        <end position="194"/>
    </location>
</feature>
<dbReference type="EMBL" id="PGUY01000048">
    <property type="protein sequence ID" value="PLT28941.1"/>
    <property type="molecule type" value="Genomic_DNA"/>
</dbReference>
<feature type="transmembrane region" description="Helical" evidence="1">
    <location>
        <begin position="62"/>
        <end position="86"/>
    </location>
</feature>
<keyword evidence="4" id="KW-1185">Reference proteome</keyword>
<gene>
    <name evidence="3" type="ORF">CUU66_15735</name>
</gene>
<proteinExistence type="predicted"/>
<evidence type="ECO:0000259" key="2">
    <source>
        <dbReference type="Pfam" id="PF02517"/>
    </source>
</evidence>
<dbReference type="GO" id="GO:0006508">
    <property type="term" value="P:proteolysis"/>
    <property type="evidence" value="ECO:0007669"/>
    <property type="project" value="UniProtKB-KW"/>
</dbReference>
<dbReference type="InterPro" id="IPR003675">
    <property type="entry name" value="Rce1/LyrA-like_dom"/>
</dbReference>
<evidence type="ECO:0000313" key="3">
    <source>
        <dbReference type="EMBL" id="PLT28941.1"/>
    </source>
</evidence>
<keyword evidence="3" id="KW-0645">Protease</keyword>
<dbReference type="OrthoDB" id="1903300at2"/>
<dbReference type="AlphaFoldDB" id="A0A2N5M3K0"/>
<evidence type="ECO:0000313" key="4">
    <source>
        <dbReference type="Proteomes" id="UP000234748"/>
    </source>
</evidence>
<evidence type="ECO:0000256" key="1">
    <source>
        <dbReference type="SAM" id="Phobius"/>
    </source>
</evidence>
<dbReference type="GO" id="GO:0008237">
    <property type="term" value="F:metallopeptidase activity"/>
    <property type="evidence" value="ECO:0007669"/>
    <property type="project" value="UniProtKB-KW"/>
</dbReference>